<proteinExistence type="predicted"/>
<organism evidence="2 3">
    <name type="scientific">Dyella lutea</name>
    <dbReference type="NCBI Taxonomy" id="2950441"/>
    <lineage>
        <taxon>Bacteria</taxon>
        <taxon>Pseudomonadati</taxon>
        <taxon>Pseudomonadota</taxon>
        <taxon>Gammaproteobacteria</taxon>
        <taxon>Lysobacterales</taxon>
        <taxon>Rhodanobacteraceae</taxon>
        <taxon>Dyella</taxon>
    </lineage>
</organism>
<evidence type="ECO:0000313" key="3">
    <source>
        <dbReference type="Proteomes" id="UP001204615"/>
    </source>
</evidence>
<reference evidence="2 3" key="1">
    <citation type="submission" date="2022-06" db="EMBL/GenBank/DDBJ databases">
        <title>Dyella sp. Sa strain:Sa Genome sequencing.</title>
        <authorList>
            <person name="Park S."/>
        </authorList>
    </citation>
    <scope>NUCLEOTIDE SEQUENCE [LARGE SCALE GENOMIC DNA]</scope>
    <source>
        <strain evidence="2 3">Sa</strain>
    </source>
</reference>
<name>A0ABT1FD57_9GAMM</name>
<dbReference type="Proteomes" id="UP001204615">
    <property type="component" value="Unassembled WGS sequence"/>
</dbReference>
<dbReference type="RefSeq" id="WP_253567703.1">
    <property type="nucleotide sequence ID" value="NZ_JAMZEK010000003.1"/>
</dbReference>
<dbReference type="EMBL" id="JAMZEK010000003">
    <property type="protein sequence ID" value="MCP1375306.1"/>
    <property type="molecule type" value="Genomic_DNA"/>
</dbReference>
<evidence type="ECO:0000313" key="2">
    <source>
        <dbReference type="EMBL" id="MCP1375306.1"/>
    </source>
</evidence>
<feature type="region of interest" description="Disordered" evidence="1">
    <location>
        <begin position="142"/>
        <end position="189"/>
    </location>
</feature>
<sequence>MANKYPYVASAGPLVKAVSHFRKSFPKEVTADTLRKLGVAPKNESYVINVLRFLGVIDEEGRKVDSKAKAFVQHQDGAFSSEFEKVVREAYEELFELHGDAAWKLDRSSLTQFFRTSDHSTEVVGTRQAGTFSALAALSGHAEMPAPKTNTVPKKSQGASATTSAKKNPPTSQSNLQGTVSDQKASGSEQSLVGLTVRIEVNLPASGDQETYDRIFQSIRKNLINGS</sequence>
<accession>A0ABT1FD57</accession>
<comment type="caution">
    <text evidence="2">The sequence shown here is derived from an EMBL/GenBank/DDBJ whole genome shotgun (WGS) entry which is preliminary data.</text>
</comment>
<evidence type="ECO:0000256" key="1">
    <source>
        <dbReference type="SAM" id="MobiDB-lite"/>
    </source>
</evidence>
<protein>
    <submittedName>
        <fullName evidence="2">DUF5343 domain-containing protein</fullName>
    </submittedName>
</protein>
<dbReference type="Pfam" id="PF17278">
    <property type="entry name" value="DUF5343"/>
    <property type="match status" value="1"/>
</dbReference>
<dbReference type="InterPro" id="IPR035235">
    <property type="entry name" value="DUF5343"/>
</dbReference>
<gene>
    <name evidence="2" type="ORF">NC595_14750</name>
</gene>
<feature type="compositionally biased region" description="Polar residues" evidence="1">
    <location>
        <begin position="148"/>
        <end position="189"/>
    </location>
</feature>
<keyword evidence="3" id="KW-1185">Reference proteome</keyword>